<evidence type="ECO:0000313" key="2">
    <source>
        <dbReference type="Proteomes" id="UP000245626"/>
    </source>
</evidence>
<sequence length="478" mass="50935">MDIYDDALTGSKTPTTTGQDQASRSSSSSSSSSSQTTNLTTSLSDSQQPTLQKDVEQIVGGISSWWSGFSKKSQESISNARQQIDSQGGLMSIAKKEIARFEDQLAQAQKRAREQSLAGPASTSSIPATSDLPFGLDVAEFEGEQKLDQDPKAESSSQAASQDQRQQPPSSPITAATEVVNSATSFLTRVTSQISNDPRIVNLQRNLASSLSQQQQSPPVSDGEGERGKGTGGEGGTSSNSAVNNVQETLSKLSLTIQSHLPHLDWTESQGLAKKYLEASESFAKDLGKEMKELASEMVRIVPPPPPSDSSGPSSSQAAARGEKGKEAKVAVVEKSKGEEGEGKRSIPTTDGIRSKKFNQGGENQKEEEEEDFAWDDDEIEGSTPNKQRELKMDSQAQAELLIPPAAATPAKGEVGGGVQVENNDSVDVSVIDANEVLGIDREEEENKPSSLSGTKASVEKPKAIRDGDEDDEDSDWE</sequence>
<evidence type="ECO:0000313" key="1">
    <source>
        <dbReference type="EMBL" id="PWN52215.1"/>
    </source>
</evidence>
<protein>
    <submittedName>
        <fullName evidence="1">Uncharacterized protein</fullName>
    </submittedName>
</protein>
<organism evidence="1 2">
    <name type="scientific">Violaceomyces palustris</name>
    <dbReference type="NCBI Taxonomy" id="1673888"/>
    <lineage>
        <taxon>Eukaryota</taxon>
        <taxon>Fungi</taxon>
        <taxon>Dikarya</taxon>
        <taxon>Basidiomycota</taxon>
        <taxon>Ustilaginomycotina</taxon>
        <taxon>Ustilaginomycetes</taxon>
        <taxon>Violaceomycetales</taxon>
        <taxon>Violaceomycetaceae</taxon>
        <taxon>Violaceomyces</taxon>
    </lineage>
</organism>
<proteinExistence type="predicted"/>
<name>A0ACD0P2H8_9BASI</name>
<keyword evidence="2" id="KW-1185">Reference proteome</keyword>
<accession>A0ACD0P2H8</accession>
<reference evidence="1 2" key="1">
    <citation type="journal article" date="2018" name="Mol. Biol. Evol.">
        <title>Broad Genomic Sampling Reveals a Smut Pathogenic Ancestry of the Fungal Clade Ustilaginomycotina.</title>
        <authorList>
            <person name="Kijpornyongpan T."/>
            <person name="Mondo S.J."/>
            <person name="Barry K."/>
            <person name="Sandor L."/>
            <person name="Lee J."/>
            <person name="Lipzen A."/>
            <person name="Pangilinan J."/>
            <person name="LaButti K."/>
            <person name="Hainaut M."/>
            <person name="Henrissat B."/>
            <person name="Grigoriev I.V."/>
            <person name="Spatafora J.W."/>
            <person name="Aime M.C."/>
        </authorList>
    </citation>
    <scope>NUCLEOTIDE SEQUENCE [LARGE SCALE GENOMIC DNA]</scope>
    <source>
        <strain evidence="1 2">SA 807</strain>
    </source>
</reference>
<dbReference type="Proteomes" id="UP000245626">
    <property type="component" value="Unassembled WGS sequence"/>
</dbReference>
<gene>
    <name evidence="1" type="ORF">IE53DRAFT_385374</name>
</gene>
<dbReference type="EMBL" id="KZ819790">
    <property type="protein sequence ID" value="PWN52215.1"/>
    <property type="molecule type" value="Genomic_DNA"/>
</dbReference>